<dbReference type="Pfam" id="PF02321">
    <property type="entry name" value="OEP"/>
    <property type="match status" value="1"/>
</dbReference>
<evidence type="ECO:0000256" key="1">
    <source>
        <dbReference type="ARBA" id="ARBA00007613"/>
    </source>
</evidence>
<comment type="similarity">
    <text evidence="1">Belongs to the outer membrane factor (OMF) (TC 1.B.17) family.</text>
</comment>
<dbReference type="RefSeq" id="WP_004374156.1">
    <property type="nucleotide sequence ID" value="NZ_AMXF01000205.1"/>
</dbReference>
<dbReference type="GO" id="GO:0015562">
    <property type="term" value="F:efflux transmembrane transporter activity"/>
    <property type="evidence" value="ECO:0007669"/>
    <property type="project" value="InterPro"/>
</dbReference>
<protein>
    <submittedName>
        <fullName evidence="3">NodT family RND efflux system outer membrane lipoprotein</fullName>
    </submittedName>
</protein>
<name>N6ZLW0_9RHOO</name>
<sequence length="173" mass="18268">AAAANIAAARAALLPGISLSAGAGVGSAALLSLADTTRTLSISASVVQKIFDGGRLRADVDIQRSHQRELLETHRRAILVALKEVEDALANATRDANQESAQREILTEAQRSLRLAELRYREGADGLLTVLDAQRTLFSAQDQLAQLRLARLGDAVNLYKALGGGWSAGRADG</sequence>
<proteinExistence type="inferred from homology"/>
<dbReference type="SUPFAM" id="SSF56954">
    <property type="entry name" value="Outer membrane efflux proteins (OEP)"/>
    <property type="match status" value="1"/>
</dbReference>
<dbReference type="Gene3D" id="2.20.200.10">
    <property type="entry name" value="Outer membrane efflux proteins (OEP)"/>
    <property type="match status" value="1"/>
</dbReference>
<dbReference type="PANTHER" id="PTHR30203">
    <property type="entry name" value="OUTER MEMBRANE CATION EFFLUX PROTEIN"/>
    <property type="match status" value="1"/>
</dbReference>
<evidence type="ECO:0000313" key="4">
    <source>
        <dbReference type="Proteomes" id="UP000013047"/>
    </source>
</evidence>
<keyword evidence="4" id="KW-1185">Reference proteome</keyword>
<dbReference type="InterPro" id="IPR003423">
    <property type="entry name" value="OMP_efflux"/>
</dbReference>
<dbReference type="EMBL" id="AMXF01000205">
    <property type="protein sequence ID" value="ENO95532.1"/>
    <property type="molecule type" value="Genomic_DNA"/>
</dbReference>
<organism evidence="3 4">
    <name type="scientific">Thauera phenylacetica B4P</name>
    <dbReference type="NCBI Taxonomy" id="1234382"/>
    <lineage>
        <taxon>Bacteria</taxon>
        <taxon>Pseudomonadati</taxon>
        <taxon>Pseudomonadota</taxon>
        <taxon>Betaproteobacteria</taxon>
        <taxon>Rhodocyclales</taxon>
        <taxon>Zoogloeaceae</taxon>
        <taxon>Thauera</taxon>
    </lineage>
</organism>
<dbReference type="Proteomes" id="UP000013047">
    <property type="component" value="Unassembled WGS sequence"/>
</dbReference>
<feature type="coiled-coil region" evidence="2">
    <location>
        <begin position="82"/>
        <end position="109"/>
    </location>
</feature>
<dbReference type="InterPro" id="IPR010131">
    <property type="entry name" value="MdtP/NodT-like"/>
</dbReference>
<evidence type="ECO:0000313" key="3">
    <source>
        <dbReference type="EMBL" id="ENO95532.1"/>
    </source>
</evidence>
<dbReference type="AlphaFoldDB" id="N6ZLW0"/>
<keyword evidence="3" id="KW-0449">Lipoprotein</keyword>
<dbReference type="PANTHER" id="PTHR30203:SF33">
    <property type="entry name" value="BLR4455 PROTEIN"/>
    <property type="match status" value="1"/>
</dbReference>
<comment type="caution">
    <text evidence="3">The sequence shown here is derived from an EMBL/GenBank/DDBJ whole genome shotgun (WGS) entry which is preliminary data.</text>
</comment>
<gene>
    <name evidence="3" type="ORF">C667_18507</name>
</gene>
<feature type="non-terminal residue" evidence="3">
    <location>
        <position position="1"/>
    </location>
</feature>
<keyword evidence="2" id="KW-0175">Coiled coil</keyword>
<accession>N6ZLW0</accession>
<dbReference type="Gene3D" id="1.20.1600.10">
    <property type="entry name" value="Outer membrane efflux proteins (OEP)"/>
    <property type="match status" value="1"/>
</dbReference>
<reference evidence="3 4" key="1">
    <citation type="submission" date="2012-09" db="EMBL/GenBank/DDBJ databases">
        <title>Draft Genome Sequences of 6 Strains from Genus Thauera.</title>
        <authorList>
            <person name="Liu B."/>
            <person name="Shapleigh J.P."/>
            <person name="Frostegard A.H."/>
        </authorList>
    </citation>
    <scope>NUCLEOTIDE SEQUENCE [LARGE SCALE GENOMIC DNA]</scope>
    <source>
        <strain evidence="3 4">B4P</strain>
    </source>
</reference>
<evidence type="ECO:0000256" key="2">
    <source>
        <dbReference type="SAM" id="Coils"/>
    </source>
</evidence>